<feature type="transmembrane region" description="Helical" evidence="2">
    <location>
        <begin position="117"/>
        <end position="137"/>
    </location>
</feature>
<dbReference type="Gene3D" id="3.40.30.10">
    <property type="entry name" value="Glutaredoxin"/>
    <property type="match status" value="1"/>
</dbReference>
<feature type="domain" description="Thioredoxin" evidence="3">
    <location>
        <begin position="211"/>
        <end position="348"/>
    </location>
</feature>
<evidence type="ECO:0000256" key="2">
    <source>
        <dbReference type="SAM" id="Phobius"/>
    </source>
</evidence>
<feature type="transmembrane region" description="Helical" evidence="2">
    <location>
        <begin position="199"/>
        <end position="215"/>
    </location>
</feature>
<keyword evidence="2" id="KW-0812">Transmembrane</keyword>
<dbReference type="Proteomes" id="UP000825002">
    <property type="component" value="Unassembled WGS sequence"/>
</dbReference>
<dbReference type="InterPro" id="IPR013766">
    <property type="entry name" value="Thioredoxin_domain"/>
</dbReference>
<evidence type="ECO:0000313" key="5">
    <source>
        <dbReference type="Proteomes" id="UP000825002"/>
    </source>
</evidence>
<evidence type="ECO:0000259" key="3">
    <source>
        <dbReference type="PROSITE" id="PS51352"/>
    </source>
</evidence>
<keyword evidence="2" id="KW-1133">Transmembrane helix</keyword>
<dbReference type="PANTHER" id="PTHR45663:SF11">
    <property type="entry name" value="GEO12009P1"/>
    <property type="match status" value="1"/>
</dbReference>
<dbReference type="SUPFAM" id="SSF52833">
    <property type="entry name" value="Thioredoxin-like"/>
    <property type="match status" value="1"/>
</dbReference>
<dbReference type="InterPro" id="IPR036249">
    <property type="entry name" value="Thioredoxin-like_sf"/>
</dbReference>
<sequence>DGKLKKKPVRTRKHRRGKKTHLGRARVGEPTSEQKIPAKQVLLFRKKAHKAKSMLDSPDGHIEIGEDATKRDSETMNQYLRRLDRLAAKARVDADIKSDLIKMPLVSKRELKELMHMHYLVEVTLACAFFILKLPYIERFVFDSDGYNTWETELLVFTAIAVAFRTRRRGHVNFLPYLSSACSMAKFGNFVLFFYAKPLYGLIYSMCILAHMLLLPKPRYKGPENVTYFVGEEFEKELAKNNGVDWLIEFYAGWNPDCNEFAGVFAELSARYSTKKLRFGKIDVSRCPKAAEKYHINTSVSTRELPTLILFSNGVETFRRPLTDARGRVVPFSFSYENIVATLDPERRSKAASKNATTETKKTR</sequence>
<organism evidence="4 5">
    <name type="scientific">Fragariocoptes setiger</name>
    <dbReference type="NCBI Taxonomy" id="1670756"/>
    <lineage>
        <taxon>Eukaryota</taxon>
        <taxon>Metazoa</taxon>
        <taxon>Ecdysozoa</taxon>
        <taxon>Arthropoda</taxon>
        <taxon>Chelicerata</taxon>
        <taxon>Arachnida</taxon>
        <taxon>Acari</taxon>
        <taxon>Acariformes</taxon>
        <taxon>Trombidiformes</taxon>
        <taxon>Prostigmata</taxon>
        <taxon>Eupodina</taxon>
        <taxon>Eriophyoidea</taxon>
        <taxon>Phytoptidae</taxon>
        <taxon>Fragariocoptes</taxon>
    </lineage>
</organism>
<evidence type="ECO:0000313" key="4">
    <source>
        <dbReference type="EMBL" id="KAG9510557.1"/>
    </source>
</evidence>
<keyword evidence="2" id="KW-0472">Membrane</keyword>
<comment type="caution">
    <text evidence="4">The sequence shown here is derived from an EMBL/GenBank/DDBJ whole genome shotgun (WGS) entry which is preliminary data.</text>
</comment>
<dbReference type="Pfam" id="PF00085">
    <property type="entry name" value="Thioredoxin"/>
    <property type="match status" value="1"/>
</dbReference>
<feature type="non-terminal residue" evidence="4">
    <location>
        <position position="1"/>
    </location>
</feature>
<protein>
    <submittedName>
        <fullName evidence="4">Thioredoxin-related transmembrane protein 2-like protein</fullName>
    </submittedName>
</protein>
<proteinExistence type="predicted"/>
<reference evidence="4 5" key="1">
    <citation type="submission" date="2020-10" db="EMBL/GenBank/DDBJ databases">
        <authorList>
            <person name="Klimov P.B."/>
            <person name="Dyachkov S.M."/>
            <person name="Chetverikov P.E."/>
        </authorList>
    </citation>
    <scope>NUCLEOTIDE SEQUENCE [LARGE SCALE GENOMIC DNA]</scope>
    <source>
        <strain evidence="4">BMOC 18-1129-001#AD2665</strain>
        <tissue evidence="4">Entire mites</tissue>
    </source>
</reference>
<gene>
    <name evidence="4" type="ORF">GZH46_00894</name>
</gene>
<evidence type="ECO:0000256" key="1">
    <source>
        <dbReference type="SAM" id="MobiDB-lite"/>
    </source>
</evidence>
<dbReference type="PANTHER" id="PTHR45663">
    <property type="entry name" value="GEO12009P1"/>
    <property type="match status" value="1"/>
</dbReference>
<dbReference type="PROSITE" id="PS51352">
    <property type="entry name" value="THIOREDOXIN_2"/>
    <property type="match status" value="1"/>
</dbReference>
<dbReference type="EMBL" id="JAIFTH010000122">
    <property type="protein sequence ID" value="KAG9510557.1"/>
    <property type="molecule type" value="Genomic_DNA"/>
</dbReference>
<feature type="transmembrane region" description="Helical" evidence="2">
    <location>
        <begin position="149"/>
        <end position="167"/>
    </location>
</feature>
<feature type="region of interest" description="Disordered" evidence="1">
    <location>
        <begin position="1"/>
        <end position="33"/>
    </location>
</feature>
<name>A0ABQ7SAY8_9ACAR</name>
<keyword evidence="5" id="KW-1185">Reference proteome</keyword>
<feature type="compositionally biased region" description="Basic residues" evidence="1">
    <location>
        <begin position="1"/>
        <end position="24"/>
    </location>
</feature>
<accession>A0ABQ7SAY8</accession>